<dbReference type="SMART" id="SM00874">
    <property type="entry name" value="B5"/>
    <property type="match status" value="1"/>
</dbReference>
<dbReference type="Pfam" id="PF03483">
    <property type="entry name" value="B3_4"/>
    <property type="match status" value="1"/>
</dbReference>
<dbReference type="Gene3D" id="3.30.930.10">
    <property type="entry name" value="Bira Bifunctional Protein, Domain 2"/>
    <property type="match status" value="1"/>
</dbReference>
<evidence type="ECO:0000313" key="11">
    <source>
        <dbReference type="EMBL" id="GAJ07415.1"/>
    </source>
</evidence>
<dbReference type="GO" id="GO:0003723">
    <property type="term" value="F:RNA binding"/>
    <property type="evidence" value="ECO:0007669"/>
    <property type="project" value="InterPro"/>
</dbReference>
<feature type="domain" description="B5" evidence="10">
    <location>
        <begin position="109"/>
        <end position="186"/>
    </location>
</feature>
<keyword evidence="7" id="KW-0460">Magnesium</keyword>
<dbReference type="SUPFAM" id="SSF56037">
    <property type="entry name" value="PheT/TilS domain"/>
    <property type="match status" value="1"/>
</dbReference>
<dbReference type="InterPro" id="IPR045060">
    <property type="entry name" value="Phe-tRNA-ligase_IIc_bsu"/>
</dbReference>
<dbReference type="PANTHER" id="PTHR10947">
    <property type="entry name" value="PHENYLALANYL-TRNA SYNTHETASE BETA CHAIN AND LEUCINE-RICH REPEAT-CONTAINING PROTEIN 47"/>
    <property type="match status" value="1"/>
</dbReference>
<dbReference type="AlphaFoldDB" id="X1VII1"/>
<dbReference type="InterPro" id="IPR020825">
    <property type="entry name" value="Phe-tRNA_synthase-like_B3/B4"/>
</dbReference>
<dbReference type="PROSITE" id="PS51483">
    <property type="entry name" value="B5"/>
    <property type="match status" value="1"/>
</dbReference>
<dbReference type="InterPro" id="IPR041616">
    <property type="entry name" value="PheRS_beta_core"/>
</dbReference>
<dbReference type="GO" id="GO:0006432">
    <property type="term" value="P:phenylalanyl-tRNA aminoacylation"/>
    <property type="evidence" value="ECO:0007669"/>
    <property type="project" value="InterPro"/>
</dbReference>
<dbReference type="InterPro" id="IPR005147">
    <property type="entry name" value="tRNA_synthase_B5-dom"/>
</dbReference>
<dbReference type="SMART" id="SM00873">
    <property type="entry name" value="B3_4"/>
    <property type="match status" value="1"/>
</dbReference>
<evidence type="ECO:0000256" key="9">
    <source>
        <dbReference type="ARBA" id="ARBA00023146"/>
    </source>
</evidence>
<dbReference type="Pfam" id="PF17759">
    <property type="entry name" value="tRNA_synthFbeta"/>
    <property type="match status" value="1"/>
</dbReference>
<dbReference type="SUPFAM" id="SSF55681">
    <property type="entry name" value="Class II aaRS and biotin synthetases"/>
    <property type="match status" value="1"/>
</dbReference>
<keyword evidence="5" id="KW-0547">Nucleotide-binding</keyword>
<comment type="cofactor">
    <cofactor evidence="1">
        <name>Mg(2+)</name>
        <dbReference type="ChEBI" id="CHEBI:18420"/>
    </cofactor>
</comment>
<evidence type="ECO:0000256" key="2">
    <source>
        <dbReference type="ARBA" id="ARBA00012814"/>
    </source>
</evidence>
<dbReference type="PANTHER" id="PTHR10947:SF0">
    <property type="entry name" value="PHENYLALANINE--TRNA LIGASE BETA SUBUNIT"/>
    <property type="match status" value="1"/>
</dbReference>
<evidence type="ECO:0000256" key="8">
    <source>
        <dbReference type="ARBA" id="ARBA00022917"/>
    </source>
</evidence>
<dbReference type="InterPro" id="IPR009061">
    <property type="entry name" value="DNA-bd_dom_put_sf"/>
</dbReference>
<evidence type="ECO:0000256" key="4">
    <source>
        <dbReference type="ARBA" id="ARBA00022723"/>
    </source>
</evidence>
<evidence type="ECO:0000256" key="3">
    <source>
        <dbReference type="ARBA" id="ARBA00022598"/>
    </source>
</evidence>
<organism evidence="11">
    <name type="scientific">marine sediment metagenome</name>
    <dbReference type="NCBI Taxonomy" id="412755"/>
    <lineage>
        <taxon>unclassified sequences</taxon>
        <taxon>metagenomes</taxon>
        <taxon>ecological metagenomes</taxon>
    </lineage>
</organism>
<dbReference type="GO" id="GO:0005524">
    <property type="term" value="F:ATP binding"/>
    <property type="evidence" value="ECO:0007669"/>
    <property type="project" value="UniProtKB-KW"/>
</dbReference>
<evidence type="ECO:0000256" key="7">
    <source>
        <dbReference type="ARBA" id="ARBA00022842"/>
    </source>
</evidence>
<keyword evidence="6" id="KW-0067">ATP-binding</keyword>
<keyword evidence="3" id="KW-0436">Ligase</keyword>
<dbReference type="GO" id="GO:0009328">
    <property type="term" value="C:phenylalanine-tRNA ligase complex"/>
    <property type="evidence" value="ECO:0007669"/>
    <property type="project" value="TreeGrafter"/>
</dbReference>
<sequence>RVERILSSETLVIADEEGAVAIAGVMGGADSEVLEVTTSILLEAASFNPASIHYTGRTLFLPSEACMRFERGIRPELTLPALKRATQLIMQLAGGEAAKGVIDVYPGKLDHEPILLSTSKVNRLLGVEFSLNQIVAALVSLGFDCKPNDSASAVWVTAPYWRSDIHQAVDLVEEVARVIGYDKIPMTMLSEPLPRQNPEPIVSLKQEVRRLLTGYGFQEVITYSLTGENMLNRLLLEPHPLKPEPIRLTNPMTAD</sequence>
<feature type="non-terminal residue" evidence="11">
    <location>
        <position position="1"/>
    </location>
</feature>
<proteinExistence type="predicted"/>
<dbReference type="Gene3D" id="3.30.56.10">
    <property type="match status" value="1"/>
</dbReference>
<evidence type="ECO:0000256" key="5">
    <source>
        <dbReference type="ARBA" id="ARBA00022741"/>
    </source>
</evidence>
<dbReference type="EC" id="6.1.1.20" evidence="2"/>
<evidence type="ECO:0000256" key="6">
    <source>
        <dbReference type="ARBA" id="ARBA00022840"/>
    </source>
</evidence>
<reference evidence="11" key="1">
    <citation type="journal article" date="2014" name="Front. Microbiol.">
        <title>High frequency of phylogenetically diverse reductive dehalogenase-homologous genes in deep subseafloor sedimentary metagenomes.</title>
        <authorList>
            <person name="Kawai M."/>
            <person name="Futagami T."/>
            <person name="Toyoda A."/>
            <person name="Takaki Y."/>
            <person name="Nishi S."/>
            <person name="Hori S."/>
            <person name="Arai W."/>
            <person name="Tsubouchi T."/>
            <person name="Morono Y."/>
            <person name="Uchiyama I."/>
            <person name="Ito T."/>
            <person name="Fujiyama A."/>
            <person name="Inagaki F."/>
            <person name="Takami H."/>
        </authorList>
    </citation>
    <scope>NUCLEOTIDE SEQUENCE</scope>
    <source>
        <strain evidence="11">Expedition CK06-06</strain>
    </source>
</reference>
<dbReference type="Gene3D" id="3.50.40.10">
    <property type="entry name" value="Phenylalanyl-trna Synthetase, Chain B, domain 3"/>
    <property type="match status" value="1"/>
</dbReference>
<accession>X1VII1</accession>
<evidence type="ECO:0000259" key="10">
    <source>
        <dbReference type="PROSITE" id="PS51483"/>
    </source>
</evidence>
<dbReference type="Pfam" id="PF03484">
    <property type="entry name" value="B5"/>
    <property type="match status" value="1"/>
</dbReference>
<keyword evidence="4" id="KW-0479">Metal-binding</keyword>
<dbReference type="InterPro" id="IPR045864">
    <property type="entry name" value="aa-tRNA-synth_II/BPL/LPL"/>
</dbReference>
<dbReference type="GO" id="GO:0000287">
    <property type="term" value="F:magnesium ion binding"/>
    <property type="evidence" value="ECO:0007669"/>
    <property type="project" value="InterPro"/>
</dbReference>
<dbReference type="InterPro" id="IPR005146">
    <property type="entry name" value="B3/B4_tRNA-bd"/>
</dbReference>
<feature type="non-terminal residue" evidence="11">
    <location>
        <position position="255"/>
    </location>
</feature>
<dbReference type="EMBL" id="BARW01027936">
    <property type="protein sequence ID" value="GAJ07415.1"/>
    <property type="molecule type" value="Genomic_DNA"/>
</dbReference>
<name>X1VII1_9ZZZZ</name>
<protein>
    <recommendedName>
        <fullName evidence="2">phenylalanine--tRNA ligase</fullName>
        <ecNumber evidence="2">6.1.1.20</ecNumber>
    </recommendedName>
</protein>
<keyword evidence="9" id="KW-0030">Aminoacyl-tRNA synthetase</keyword>
<evidence type="ECO:0000256" key="1">
    <source>
        <dbReference type="ARBA" id="ARBA00001946"/>
    </source>
</evidence>
<keyword evidence="8" id="KW-0648">Protein biosynthesis</keyword>
<comment type="caution">
    <text evidence="11">The sequence shown here is derived from an EMBL/GenBank/DDBJ whole genome shotgun (WGS) entry which is preliminary data.</text>
</comment>
<dbReference type="SUPFAM" id="SSF46955">
    <property type="entry name" value="Putative DNA-binding domain"/>
    <property type="match status" value="1"/>
</dbReference>
<dbReference type="GO" id="GO:0004826">
    <property type="term" value="F:phenylalanine-tRNA ligase activity"/>
    <property type="evidence" value="ECO:0007669"/>
    <property type="project" value="UniProtKB-EC"/>
</dbReference>
<gene>
    <name evidence="11" type="ORF">S12H4_45216</name>
</gene>